<reference evidence="4" key="1">
    <citation type="submission" date="2017-01" db="EMBL/GenBank/DDBJ databases">
        <title>Genome Analysis of Deinococcus marmoris KOPRI26562.</title>
        <authorList>
            <person name="Kim J.H."/>
            <person name="Oh H.-M."/>
        </authorList>
    </citation>
    <scope>NUCLEOTIDE SEQUENCE [LARGE SCALE GENOMIC DNA]</scope>
    <source>
        <strain evidence="4">PAMC 26633</strain>
    </source>
</reference>
<dbReference type="Proteomes" id="UP000214720">
    <property type="component" value="Unassembled WGS sequence"/>
</dbReference>
<sequence>MRASVKLSISLSNLWSLHHAHTGGYWTFPKCGSGCDWDIACGAIRRTSEPLSHTFEEIEIASANRACAETEKPLQDRSGNGFFST</sequence>
<reference evidence="3" key="2">
    <citation type="submission" date="2017-01" db="EMBL/GenBank/DDBJ databases">
        <authorList>
            <person name="Mah S.A."/>
            <person name="Swanson W.J."/>
            <person name="Moy G.W."/>
            <person name="Vacquier V.D."/>
        </authorList>
    </citation>
    <scope>NUCLEOTIDE SEQUENCE</scope>
    <source>
        <strain evidence="3">PAMC 26633</strain>
    </source>
</reference>
<evidence type="ECO:0000313" key="2">
    <source>
        <dbReference type="EMBL" id="OXC76294.1"/>
    </source>
</evidence>
<name>A0A226X3M8_CABSO</name>
<dbReference type="EMBL" id="MTHB01000080">
    <property type="protein sequence ID" value="OXC78034.1"/>
    <property type="molecule type" value="Genomic_DNA"/>
</dbReference>
<evidence type="ECO:0000313" key="1">
    <source>
        <dbReference type="EMBL" id="OXC75743.1"/>
    </source>
</evidence>
<organism evidence="3 4">
    <name type="scientific">Caballeronia sordidicola</name>
    <name type="common">Burkholderia sordidicola</name>
    <dbReference type="NCBI Taxonomy" id="196367"/>
    <lineage>
        <taxon>Bacteria</taxon>
        <taxon>Pseudomonadati</taxon>
        <taxon>Pseudomonadota</taxon>
        <taxon>Betaproteobacteria</taxon>
        <taxon>Burkholderiales</taxon>
        <taxon>Burkholderiaceae</taxon>
        <taxon>Caballeronia</taxon>
    </lineage>
</organism>
<dbReference type="EMBL" id="MTHB01000127">
    <property type="protein sequence ID" value="OXC76294.1"/>
    <property type="molecule type" value="Genomic_DNA"/>
</dbReference>
<comment type="caution">
    <text evidence="3">The sequence shown here is derived from an EMBL/GenBank/DDBJ whole genome shotgun (WGS) entry which is preliminary data.</text>
</comment>
<evidence type="ECO:0000313" key="3">
    <source>
        <dbReference type="EMBL" id="OXC78034.1"/>
    </source>
</evidence>
<proteinExistence type="predicted"/>
<evidence type="ECO:0000313" key="4">
    <source>
        <dbReference type="Proteomes" id="UP000214720"/>
    </source>
</evidence>
<accession>A0A226X3M8</accession>
<dbReference type="AlphaFoldDB" id="A0A226X3M8"/>
<gene>
    <name evidence="3" type="ORF">BSU04_13880</name>
    <name evidence="2" type="ORF">BSU04_22605</name>
    <name evidence="1" type="ORF">BSU04_26280</name>
</gene>
<dbReference type="EMBL" id="MTHB01000165">
    <property type="protein sequence ID" value="OXC75743.1"/>
    <property type="molecule type" value="Genomic_DNA"/>
</dbReference>
<protein>
    <submittedName>
        <fullName evidence="3">Uncharacterized protein</fullName>
    </submittedName>
</protein>